<evidence type="ECO:0000256" key="3">
    <source>
        <dbReference type="ARBA" id="ARBA00022490"/>
    </source>
</evidence>
<evidence type="ECO:0000256" key="2">
    <source>
        <dbReference type="ARBA" id="ARBA00010393"/>
    </source>
</evidence>
<evidence type="ECO:0000256" key="4">
    <source>
        <dbReference type="ARBA" id="ARBA00022741"/>
    </source>
</evidence>
<evidence type="ECO:0000313" key="9">
    <source>
        <dbReference type="Proteomes" id="UP000518887"/>
    </source>
</evidence>
<dbReference type="InterPro" id="IPR027417">
    <property type="entry name" value="P-loop_NTPase"/>
</dbReference>
<evidence type="ECO:0000256" key="5">
    <source>
        <dbReference type="ARBA" id="ARBA00022840"/>
    </source>
</evidence>
<protein>
    <recommendedName>
        <fullName evidence="6">PhoH-like protein</fullName>
    </recommendedName>
</protein>
<dbReference type="GO" id="GO:0005829">
    <property type="term" value="C:cytosol"/>
    <property type="evidence" value="ECO:0007669"/>
    <property type="project" value="TreeGrafter"/>
</dbReference>
<dbReference type="EMBL" id="JACHFQ010000003">
    <property type="protein sequence ID" value="MBB5225734.1"/>
    <property type="molecule type" value="Genomic_DNA"/>
</dbReference>
<evidence type="ECO:0000256" key="1">
    <source>
        <dbReference type="ARBA" id="ARBA00004496"/>
    </source>
</evidence>
<dbReference type="RefSeq" id="WP_184658302.1">
    <property type="nucleotide sequence ID" value="NZ_CP031518.1"/>
</dbReference>
<dbReference type="InterPro" id="IPR003714">
    <property type="entry name" value="PhoH"/>
</dbReference>
<comment type="caution">
    <text evidence="8">The sequence shown here is derived from an EMBL/GenBank/DDBJ whole genome shotgun (WGS) entry which is preliminary data.</text>
</comment>
<dbReference type="PANTHER" id="PTHR30473">
    <property type="entry name" value="PROTEIN PHOH"/>
    <property type="match status" value="1"/>
</dbReference>
<comment type="subcellular location">
    <subcellularLocation>
        <location evidence="1">Cytoplasm</location>
    </subcellularLocation>
</comment>
<proteinExistence type="inferred from homology"/>
<accession>A0A7W8G8M1</accession>
<keyword evidence="3" id="KW-0963">Cytoplasm</keyword>
<evidence type="ECO:0000256" key="6">
    <source>
        <dbReference type="ARBA" id="ARBA00039970"/>
    </source>
</evidence>
<name>A0A7W8G8M1_9SPIR</name>
<dbReference type="GO" id="GO:0005524">
    <property type="term" value="F:ATP binding"/>
    <property type="evidence" value="ECO:0007669"/>
    <property type="project" value="UniProtKB-KW"/>
</dbReference>
<dbReference type="InterPro" id="IPR051451">
    <property type="entry name" value="PhoH2-like"/>
</dbReference>
<gene>
    <name evidence="8" type="ORF">HNP76_001091</name>
</gene>
<keyword evidence="9" id="KW-1185">Reference proteome</keyword>
<dbReference type="AlphaFoldDB" id="A0A7W8G8M1"/>
<reference evidence="8 9" key="1">
    <citation type="submission" date="2020-08" db="EMBL/GenBank/DDBJ databases">
        <title>Genomic Encyclopedia of Type Strains, Phase IV (KMG-IV): sequencing the most valuable type-strain genomes for metagenomic binning, comparative biology and taxonomic classification.</title>
        <authorList>
            <person name="Goeker M."/>
        </authorList>
    </citation>
    <scope>NUCLEOTIDE SEQUENCE [LARGE SCALE GENOMIC DNA]</scope>
    <source>
        <strain evidence="8 9">DSM 103462</strain>
    </source>
</reference>
<dbReference type="Pfam" id="PF02562">
    <property type="entry name" value="PhoH"/>
    <property type="match status" value="1"/>
</dbReference>
<feature type="domain" description="PhoH-like protein" evidence="7">
    <location>
        <begin position="111"/>
        <end position="314"/>
    </location>
</feature>
<dbReference type="FunFam" id="3.40.50.300:FF:000013">
    <property type="entry name" value="PhoH family ATPase"/>
    <property type="match status" value="1"/>
</dbReference>
<organism evidence="8 9">
    <name type="scientific">Treponema ruminis</name>
    <dbReference type="NCBI Taxonomy" id="744515"/>
    <lineage>
        <taxon>Bacteria</taxon>
        <taxon>Pseudomonadati</taxon>
        <taxon>Spirochaetota</taxon>
        <taxon>Spirochaetia</taxon>
        <taxon>Spirochaetales</taxon>
        <taxon>Treponemataceae</taxon>
        <taxon>Treponema</taxon>
    </lineage>
</organism>
<dbReference type="Proteomes" id="UP000518887">
    <property type="component" value="Unassembled WGS sequence"/>
</dbReference>
<comment type="similarity">
    <text evidence="2">Belongs to the PhoH family.</text>
</comment>
<evidence type="ECO:0000313" key="8">
    <source>
        <dbReference type="EMBL" id="MBB5225734.1"/>
    </source>
</evidence>
<dbReference type="SUPFAM" id="SSF52540">
    <property type="entry name" value="P-loop containing nucleoside triphosphate hydrolases"/>
    <property type="match status" value="1"/>
</dbReference>
<dbReference type="PANTHER" id="PTHR30473:SF1">
    <property type="entry name" value="PHOH-LIKE PROTEIN"/>
    <property type="match status" value="1"/>
</dbReference>
<keyword evidence="5" id="KW-0067">ATP-binding</keyword>
<sequence length="328" mass="36128">MNSEYTIVLADGDLLSRVCGTNDSNLKLIEKHIGVPVFTRGNEISIDEEDPHIQQEFKFIIDRIVDEISDTGDSSSDLIHSILNTGFVHGVADTDFDAGRYAISIPGSTRKIYPKTKNQAELVKAFRKNDLVFAEGPAGSGKTFLAVAEALNLVLSKKVSSIVLTRPIVEAGESLGFLPGDLEDKINPYLRPLYDSMNACLPREIVHKLTENGIIEVAPLAYMRGRTLNNCAVILDEAQNTTTEQMKMFLTRMGENAKVFITGDTSQIDLPKRFTSGLVHAMRILSDIPEISMIHLSGSDVVRSSLVKKIVQAFAENDSLTGQKPREY</sequence>
<evidence type="ECO:0000259" key="7">
    <source>
        <dbReference type="Pfam" id="PF02562"/>
    </source>
</evidence>
<dbReference type="Gene3D" id="3.40.50.300">
    <property type="entry name" value="P-loop containing nucleotide triphosphate hydrolases"/>
    <property type="match status" value="1"/>
</dbReference>
<keyword evidence="4" id="KW-0547">Nucleotide-binding</keyword>